<dbReference type="RefSeq" id="WP_013628084.1">
    <property type="nucleotide sequence ID" value="NC_015174.1"/>
</dbReference>
<dbReference type="InterPro" id="IPR036624">
    <property type="entry name" value="Hcp1-lik_sf"/>
</dbReference>
<keyword evidence="2" id="KW-1133">Transmembrane helix</keyword>
<evidence type="ECO:0000256" key="2">
    <source>
        <dbReference type="SAM" id="Phobius"/>
    </source>
</evidence>
<dbReference type="AlphaFoldDB" id="F0SFF0"/>
<dbReference type="Gene3D" id="2.30.110.20">
    <property type="entry name" value="Hcp1-like"/>
    <property type="match status" value="1"/>
</dbReference>
<dbReference type="eggNOG" id="COG3157">
    <property type="taxonomic scope" value="Bacteria"/>
</dbReference>
<gene>
    <name evidence="3" type="ordered locus">Plabr_1747</name>
</gene>
<keyword evidence="4" id="KW-1185">Reference proteome</keyword>
<accession>F0SFF0</accession>
<dbReference type="STRING" id="756272.Plabr_1747"/>
<dbReference type="Pfam" id="PF05638">
    <property type="entry name" value="T6SS_HCP"/>
    <property type="match status" value="1"/>
</dbReference>
<dbReference type="KEGG" id="pbs:Plabr_1747"/>
<reference evidence="4" key="1">
    <citation type="submission" date="2011-02" db="EMBL/GenBank/DDBJ databases">
        <title>The complete genome of Planctomyces brasiliensis DSM 5305.</title>
        <authorList>
            <person name="Lucas S."/>
            <person name="Copeland A."/>
            <person name="Lapidus A."/>
            <person name="Bruce D."/>
            <person name="Goodwin L."/>
            <person name="Pitluck S."/>
            <person name="Kyrpides N."/>
            <person name="Mavromatis K."/>
            <person name="Pagani I."/>
            <person name="Ivanova N."/>
            <person name="Ovchinnikova G."/>
            <person name="Lu M."/>
            <person name="Detter J.C."/>
            <person name="Han C."/>
            <person name="Land M."/>
            <person name="Hauser L."/>
            <person name="Markowitz V."/>
            <person name="Cheng J.-F."/>
            <person name="Hugenholtz P."/>
            <person name="Woyke T."/>
            <person name="Wu D."/>
            <person name="Tindall B."/>
            <person name="Pomrenke H.G."/>
            <person name="Brambilla E."/>
            <person name="Klenk H.-P."/>
            <person name="Eisen J.A."/>
        </authorList>
    </citation>
    <scope>NUCLEOTIDE SEQUENCE [LARGE SCALE GENOMIC DNA]</scope>
    <source>
        <strain evidence="4">ATCC 49424 / DSM 5305 / JCM 21570 / NBRC 103401 / IFAM 1448</strain>
    </source>
</reference>
<dbReference type="HOGENOM" id="CLU_796665_0_0_0"/>
<dbReference type="Proteomes" id="UP000006860">
    <property type="component" value="Chromosome"/>
</dbReference>
<evidence type="ECO:0000256" key="1">
    <source>
        <dbReference type="SAM" id="MobiDB-lite"/>
    </source>
</evidence>
<protein>
    <submittedName>
        <fullName evidence="3">Uncharacterized protein</fullName>
    </submittedName>
</protein>
<proteinExistence type="predicted"/>
<name>F0SFF0_RUBBR</name>
<dbReference type="EMBL" id="CP002546">
    <property type="protein sequence ID" value="ADY59357.1"/>
    <property type="molecule type" value="Genomic_DNA"/>
</dbReference>
<dbReference type="SUPFAM" id="SSF141452">
    <property type="entry name" value="Hcp1-like"/>
    <property type="match status" value="1"/>
</dbReference>
<keyword evidence="2" id="KW-0472">Membrane</keyword>
<feature type="transmembrane region" description="Helical" evidence="2">
    <location>
        <begin position="304"/>
        <end position="326"/>
    </location>
</feature>
<dbReference type="OrthoDB" id="2609555at2"/>
<feature type="region of interest" description="Disordered" evidence="1">
    <location>
        <begin position="88"/>
        <end position="110"/>
    </location>
</feature>
<evidence type="ECO:0000313" key="4">
    <source>
        <dbReference type="Proteomes" id="UP000006860"/>
    </source>
</evidence>
<sequence>MNNQIYLVLKRTGEFDANVLGNVAKAAKDLILGDSMDVPFVKWINVTGVNNSIGFSSGKVRSLVNTAAAGAEPRYELQTASYGTSAGDYEDAMSPTDAPEEGIGGYRNAGPRRFVNNGRRYRLQARERQVREVSYSRYRGKITQNTSQLQARANHAWHNVGDERTRTTYEHTGAFFTPDFDNAKLKINLPEHNEFVFTKNVDNATPQLAFAASSQEPIGHAVFAFRRRIGVGVQGVRLPYMMVFLRECLVNNWALDGDQETVSLQYQRIHWLTYDQVTDWNYPTGMSNRYWDDKNKKGGENAKLYILMGLVMAAFAVAGSAAQALVQPYHADSDNDSQSRNDKRKEIE</sequence>
<keyword evidence="2" id="KW-0812">Transmembrane</keyword>
<organism evidence="3 4">
    <name type="scientific">Rubinisphaera brasiliensis (strain ATCC 49424 / DSM 5305 / JCM 21570 / IAM 15109 / NBRC 103401 / IFAM 1448)</name>
    <name type="common">Planctomyces brasiliensis</name>
    <dbReference type="NCBI Taxonomy" id="756272"/>
    <lineage>
        <taxon>Bacteria</taxon>
        <taxon>Pseudomonadati</taxon>
        <taxon>Planctomycetota</taxon>
        <taxon>Planctomycetia</taxon>
        <taxon>Planctomycetales</taxon>
        <taxon>Planctomycetaceae</taxon>
        <taxon>Rubinisphaera</taxon>
    </lineage>
</organism>
<evidence type="ECO:0000313" key="3">
    <source>
        <dbReference type="EMBL" id="ADY59357.1"/>
    </source>
</evidence>
<dbReference type="InterPro" id="IPR008514">
    <property type="entry name" value="T6SS_Hcp"/>
</dbReference>